<feature type="region of interest" description="Disordered" evidence="1">
    <location>
        <begin position="407"/>
        <end position="426"/>
    </location>
</feature>
<accession>A0AAJ0BBC3</accession>
<dbReference type="PANTHER" id="PTHR31594">
    <property type="entry name" value="AIG1-TYPE G DOMAIN-CONTAINING PROTEIN"/>
    <property type="match status" value="1"/>
</dbReference>
<proteinExistence type="predicted"/>
<protein>
    <recommendedName>
        <fullName evidence="4">Fibronectin type-III domain-containing protein</fullName>
    </recommendedName>
</protein>
<dbReference type="AlphaFoldDB" id="A0AAJ0BBC3"/>
<evidence type="ECO:0000313" key="3">
    <source>
        <dbReference type="Proteomes" id="UP001239445"/>
    </source>
</evidence>
<dbReference type="CDD" id="cd00882">
    <property type="entry name" value="Ras_like_GTPase"/>
    <property type="match status" value="1"/>
</dbReference>
<dbReference type="EMBL" id="MU839834">
    <property type="protein sequence ID" value="KAK1755139.1"/>
    <property type="molecule type" value="Genomic_DNA"/>
</dbReference>
<sequence>MLYDGRTGQFFGGASLWSNDVVNAKQELADKVQNAEYSYTETLDEARKSIGLNIEGGIALDLGITKAVGSAKYLNDTKSTSHEARVDVSCTVIRRTRRIPQETLAAMQFDGRLHDDRFTHFVGEVVEGGTATLSFVQSCRSEEEVKKVQGSLKMALKYLPGAEGDGGYSKLDSSSHEGVKVTYSGALIEQVTGIEDARRVAGEMPAKLGQQLNTLSFKLYPLDLLDGSARRHIRALDDNLVNDVGTAIKSGRDTMLWLRELRELDVFKESFPIIKDQIFNMETVFRAAMTNFESTARRLLPRLRDGVTDYDASFNDMRSALALFHQQLEIVRQFVGKKRTEAGVLAETISLLLTKGFENDLGAAKPLSMIGNGTTRLLLSWSGKAISRAHHPLEKKVQASDLGDLVSQISDDEKDDSDDEDEDDDEWFESQQSVANIRESCNVLLEQKSRCDTNVTFGVTSAEKAYRPGKTKRVKTSLGDILLEKEGKLLIVTGMLPKKPTAPSLTVIGQSIKVDWFKERSQEQEQAIPTTGFKVTFRPKPNHEKDSPLSSLTANESVQYVSCGPDETFTRIDRTNLGTKLRDDCDYEITLTLETTVGPSVCSDPVTERTEALPSVADQMIRYHQANKDILSHAPSPHVPWKLCDDRGTPTLYLGLTVIATRMCSDRRFKKEIAVRIVDVATEFDRETPAADIQDTERTVVAVFTGSSGHGKTTQINAFISFLLGGKPSDAARVMVVDDRLADQSGSVTQFVTCYRIRPFSPLFEGKTLLIVDTPGFGDSRGWQRDAFTTAAMSDFFATVSHVNGIFFTCRANEARTTFLSPISTYVFSLFAKNVEHSLRTVYTFSDAGAPLAREALRRLRWPVGEAREVEANNAWFTATLDPENRVKVRDWWVMSVNAQDRLKDMILKMGPKPTDSSATLSRKRITLEQRCELVERKILQTADDARSLIAKLDSLAEAVGKAPNEKILVVEKKVYNRDVAEGSYTTLCTTCNRTCHEVCYISDDSSKASCAAMSDGNCTVCKGRCGWRVHKNATFIIDVKDVETYVVPDELIQEWNSANNTLEGALLGAMDEYMELQKELRLDIEYLADLTAEIKKTAIMHDPEALINYLESLIRTSKARGAPPEQLVQLTTAKNTLILVREVKDRGTRATTESQVLIDVLGAVRKEMSTRMVMTASRRRQEETKPCNMYNNLLETMPQEIRGKAPPPLAKESWRTWSHGALYPENLKAVIKLVKVVLRDGGVVAAIAAQSVNLN</sequence>
<name>A0AAJ0BBC3_9PEZI</name>
<evidence type="ECO:0000313" key="2">
    <source>
        <dbReference type="EMBL" id="KAK1755139.1"/>
    </source>
</evidence>
<dbReference type="PANTHER" id="PTHR31594:SF14">
    <property type="entry name" value="FIBRONECTIN TYPE-III DOMAIN-CONTAINING PROTEIN"/>
    <property type="match status" value="1"/>
</dbReference>
<dbReference type="Gene3D" id="3.40.50.300">
    <property type="entry name" value="P-loop containing nucleotide triphosphate hydrolases"/>
    <property type="match status" value="1"/>
</dbReference>
<dbReference type="Proteomes" id="UP001239445">
    <property type="component" value="Unassembled WGS sequence"/>
</dbReference>
<gene>
    <name evidence="2" type="ORF">QBC47DRAFT_301152</name>
</gene>
<feature type="compositionally biased region" description="Acidic residues" evidence="1">
    <location>
        <begin position="410"/>
        <end position="426"/>
    </location>
</feature>
<reference evidence="2" key="1">
    <citation type="submission" date="2023-06" db="EMBL/GenBank/DDBJ databases">
        <title>Genome-scale phylogeny and comparative genomics of the fungal order Sordariales.</title>
        <authorList>
            <consortium name="Lawrence Berkeley National Laboratory"/>
            <person name="Hensen N."/>
            <person name="Bonometti L."/>
            <person name="Westerberg I."/>
            <person name="Brannstrom I.O."/>
            <person name="Guillou S."/>
            <person name="Cros-Aarteil S."/>
            <person name="Calhoun S."/>
            <person name="Haridas S."/>
            <person name="Kuo A."/>
            <person name="Mondo S."/>
            <person name="Pangilinan J."/>
            <person name="Riley R."/>
            <person name="Labutti K."/>
            <person name="Andreopoulos B."/>
            <person name="Lipzen A."/>
            <person name="Chen C."/>
            <person name="Yanf M."/>
            <person name="Daum C."/>
            <person name="Ng V."/>
            <person name="Clum A."/>
            <person name="Steindorff A."/>
            <person name="Ohm R."/>
            <person name="Martin F."/>
            <person name="Silar P."/>
            <person name="Natvig D."/>
            <person name="Lalanne C."/>
            <person name="Gautier V."/>
            <person name="Ament-Velasquez S.L."/>
            <person name="Kruys A."/>
            <person name="Hutchinson M.I."/>
            <person name="Powell A.J."/>
            <person name="Barry K."/>
            <person name="Miller A.N."/>
            <person name="Grigoriev I.V."/>
            <person name="Debuchy R."/>
            <person name="Gladieux P."/>
            <person name="Thoren M.H."/>
            <person name="Johannesson H."/>
        </authorList>
    </citation>
    <scope>NUCLEOTIDE SEQUENCE</scope>
    <source>
        <strain evidence="2">PSN4</strain>
    </source>
</reference>
<evidence type="ECO:0000256" key="1">
    <source>
        <dbReference type="SAM" id="MobiDB-lite"/>
    </source>
</evidence>
<organism evidence="2 3">
    <name type="scientific">Echria macrotheca</name>
    <dbReference type="NCBI Taxonomy" id="438768"/>
    <lineage>
        <taxon>Eukaryota</taxon>
        <taxon>Fungi</taxon>
        <taxon>Dikarya</taxon>
        <taxon>Ascomycota</taxon>
        <taxon>Pezizomycotina</taxon>
        <taxon>Sordariomycetes</taxon>
        <taxon>Sordariomycetidae</taxon>
        <taxon>Sordariales</taxon>
        <taxon>Schizotheciaceae</taxon>
        <taxon>Echria</taxon>
    </lineage>
</organism>
<dbReference type="SUPFAM" id="SSF52540">
    <property type="entry name" value="P-loop containing nucleoside triphosphate hydrolases"/>
    <property type="match status" value="1"/>
</dbReference>
<dbReference type="InterPro" id="IPR052090">
    <property type="entry name" value="Cytolytic_pore-forming_toxin"/>
</dbReference>
<evidence type="ECO:0008006" key="4">
    <source>
        <dbReference type="Google" id="ProtNLM"/>
    </source>
</evidence>
<comment type="caution">
    <text evidence="2">The sequence shown here is derived from an EMBL/GenBank/DDBJ whole genome shotgun (WGS) entry which is preliminary data.</text>
</comment>
<keyword evidence="3" id="KW-1185">Reference proteome</keyword>
<dbReference type="InterPro" id="IPR027417">
    <property type="entry name" value="P-loop_NTPase"/>
</dbReference>